<name>A0ABN9S534_9DINO</name>
<reference evidence="1" key="1">
    <citation type="submission" date="2023-10" db="EMBL/GenBank/DDBJ databases">
        <authorList>
            <person name="Chen Y."/>
            <person name="Shah S."/>
            <person name="Dougan E. K."/>
            <person name="Thang M."/>
            <person name="Chan C."/>
        </authorList>
    </citation>
    <scope>NUCLEOTIDE SEQUENCE [LARGE SCALE GENOMIC DNA]</scope>
</reference>
<comment type="caution">
    <text evidence="1">The sequence shown here is derived from an EMBL/GenBank/DDBJ whole genome shotgun (WGS) entry which is preliminary data.</text>
</comment>
<sequence length="131" mass="14475">MLMTGAMWRDKVAQEFGKEHGITIASPACFLVASALARARWWVAPPATVVFALAPSTLLRRLLHGARWISTSLRAALGRDPIRGREATEGRPQLQRRERTVVASLRETERVQPCDLLDARTLPFSAPSVTS</sequence>
<dbReference type="EMBL" id="CAUYUJ010009280">
    <property type="protein sequence ID" value="CAK0826290.1"/>
    <property type="molecule type" value="Genomic_DNA"/>
</dbReference>
<organism evidence="1 2">
    <name type="scientific">Prorocentrum cordatum</name>
    <dbReference type="NCBI Taxonomy" id="2364126"/>
    <lineage>
        <taxon>Eukaryota</taxon>
        <taxon>Sar</taxon>
        <taxon>Alveolata</taxon>
        <taxon>Dinophyceae</taxon>
        <taxon>Prorocentrales</taxon>
        <taxon>Prorocentraceae</taxon>
        <taxon>Prorocentrum</taxon>
    </lineage>
</organism>
<evidence type="ECO:0000313" key="2">
    <source>
        <dbReference type="Proteomes" id="UP001189429"/>
    </source>
</evidence>
<proteinExistence type="predicted"/>
<evidence type="ECO:0000313" key="1">
    <source>
        <dbReference type="EMBL" id="CAK0826290.1"/>
    </source>
</evidence>
<dbReference type="Proteomes" id="UP001189429">
    <property type="component" value="Unassembled WGS sequence"/>
</dbReference>
<protein>
    <submittedName>
        <fullName evidence="1">Uncharacterized protein</fullName>
    </submittedName>
</protein>
<keyword evidence="2" id="KW-1185">Reference proteome</keyword>
<gene>
    <name evidence="1" type="ORF">PCOR1329_LOCUS26208</name>
</gene>
<accession>A0ABN9S534</accession>